<protein>
    <submittedName>
        <fullName evidence="4">Lysophospholipid acyltransferase family protein</fullName>
    </submittedName>
</protein>
<feature type="domain" description="Phospholipid/glycerol acyltransferase" evidence="3">
    <location>
        <begin position="39"/>
        <end position="155"/>
    </location>
</feature>
<sequence>MANLLSKSLRSGLAYALVKIGRVRLEEESLSPKSFSSPTIFYANHTSHLDFLLIWTLLPLRGQLHPVAAKDYWQVFPRSAPARFFHAYLVDRGGRGRRNQVKGMSQVLAAGDSILIFPEGTRGDGRTLGRFHRGLYFLAKQNPDVPVVPIRLRNLARILPKGQHVPSLHRATVAFLPPLVLRSTDSPASFLLRARSLLTN</sequence>
<evidence type="ECO:0000313" key="5">
    <source>
        <dbReference type="Proteomes" id="UP001211044"/>
    </source>
</evidence>
<dbReference type="Proteomes" id="UP001211044">
    <property type="component" value="Chromosome"/>
</dbReference>
<name>A0AB38XN35_9ACTO</name>
<dbReference type="KEGG" id="wne:PIG85_07765"/>
<keyword evidence="1" id="KW-0808">Transferase</keyword>
<dbReference type="RefSeq" id="WP_004807517.1">
    <property type="nucleotide sequence ID" value="NZ_CP116394.1"/>
</dbReference>
<dbReference type="GO" id="GO:0003841">
    <property type="term" value="F:1-acylglycerol-3-phosphate O-acyltransferase activity"/>
    <property type="evidence" value="ECO:0007669"/>
    <property type="project" value="TreeGrafter"/>
</dbReference>
<proteinExistence type="predicted"/>
<accession>A0AB38XN35</accession>
<evidence type="ECO:0000256" key="2">
    <source>
        <dbReference type="ARBA" id="ARBA00023315"/>
    </source>
</evidence>
<dbReference type="Pfam" id="PF01553">
    <property type="entry name" value="Acyltransferase"/>
    <property type="match status" value="1"/>
</dbReference>
<dbReference type="SUPFAM" id="SSF69593">
    <property type="entry name" value="Glycerol-3-phosphate (1)-acyltransferase"/>
    <property type="match status" value="1"/>
</dbReference>
<dbReference type="InterPro" id="IPR002123">
    <property type="entry name" value="Plipid/glycerol_acylTrfase"/>
</dbReference>
<dbReference type="EMBL" id="CP116394">
    <property type="protein sequence ID" value="WCE45546.1"/>
    <property type="molecule type" value="Genomic_DNA"/>
</dbReference>
<organism evidence="4 5">
    <name type="scientific">Winkia neuii subsp. anitrata</name>
    <dbReference type="NCBI Taxonomy" id="29318"/>
    <lineage>
        <taxon>Bacteria</taxon>
        <taxon>Bacillati</taxon>
        <taxon>Actinomycetota</taxon>
        <taxon>Actinomycetes</taxon>
        <taxon>Actinomycetales</taxon>
        <taxon>Actinomycetaceae</taxon>
        <taxon>Winkia</taxon>
    </lineage>
</organism>
<dbReference type="CDD" id="cd07989">
    <property type="entry name" value="LPLAT_AGPAT-like"/>
    <property type="match status" value="1"/>
</dbReference>
<evidence type="ECO:0000256" key="1">
    <source>
        <dbReference type="ARBA" id="ARBA00022679"/>
    </source>
</evidence>
<dbReference type="AlphaFoldDB" id="A0AB38XN35"/>
<gene>
    <name evidence="4" type="ORF">PIG85_07765</name>
</gene>
<dbReference type="GO" id="GO:0006654">
    <property type="term" value="P:phosphatidic acid biosynthetic process"/>
    <property type="evidence" value="ECO:0007669"/>
    <property type="project" value="TreeGrafter"/>
</dbReference>
<evidence type="ECO:0000259" key="3">
    <source>
        <dbReference type="SMART" id="SM00563"/>
    </source>
</evidence>
<dbReference type="PANTHER" id="PTHR10434:SF11">
    <property type="entry name" value="1-ACYL-SN-GLYCEROL-3-PHOSPHATE ACYLTRANSFERASE"/>
    <property type="match status" value="1"/>
</dbReference>
<evidence type="ECO:0000313" key="4">
    <source>
        <dbReference type="EMBL" id="WCE45546.1"/>
    </source>
</evidence>
<dbReference type="SMART" id="SM00563">
    <property type="entry name" value="PlsC"/>
    <property type="match status" value="1"/>
</dbReference>
<reference evidence="4" key="1">
    <citation type="submission" date="2023-01" db="EMBL/GenBank/DDBJ databases">
        <title>Comparative Genomic Analysis of the Clinically-Derived Winkia Strain NY0527 Provides Evidence into the Taxonomic Reassignment of Winkia neuii and Characterizes Their Virulence Traits.</title>
        <authorList>
            <person name="Cai X."/>
            <person name="Peng Y."/>
            <person name="Li M."/>
            <person name="Qiu Y."/>
            <person name="Wang Y."/>
            <person name="Xu L."/>
            <person name="Hou Q."/>
        </authorList>
    </citation>
    <scope>NUCLEOTIDE SEQUENCE</scope>
    <source>
        <strain evidence="4">NY0527</strain>
    </source>
</reference>
<dbReference type="PANTHER" id="PTHR10434">
    <property type="entry name" value="1-ACYL-SN-GLYCEROL-3-PHOSPHATE ACYLTRANSFERASE"/>
    <property type="match status" value="1"/>
</dbReference>
<keyword evidence="2 4" id="KW-0012">Acyltransferase</keyword>